<keyword evidence="3" id="KW-0564">Palmitate</keyword>
<dbReference type="GO" id="GO:0043165">
    <property type="term" value="P:Gram-negative-bacterium-type cell outer membrane assembly"/>
    <property type="evidence" value="ECO:0007669"/>
    <property type="project" value="UniProtKB-UniRule"/>
</dbReference>
<evidence type="ECO:0000256" key="2">
    <source>
        <dbReference type="ARBA" id="ARBA00023136"/>
    </source>
</evidence>
<comment type="subcellular location">
    <subcellularLocation>
        <location evidence="6">Cell outer membrane</location>
    </subcellularLocation>
</comment>
<dbReference type="OrthoDB" id="9779191at2"/>
<dbReference type="CDD" id="cd15830">
    <property type="entry name" value="BamD"/>
    <property type="match status" value="1"/>
</dbReference>
<dbReference type="STRING" id="265719.SAMN04488509_10468"/>
<dbReference type="EMBL" id="FNAG01000004">
    <property type="protein sequence ID" value="SDD59562.1"/>
    <property type="molecule type" value="Genomic_DNA"/>
</dbReference>
<keyword evidence="4 6" id="KW-0998">Cell outer membrane</keyword>
<protein>
    <recommendedName>
        <fullName evidence="6">Outer membrane protein assembly factor BamD</fullName>
    </recommendedName>
</protein>
<proteinExistence type="inferred from homology"/>
<keyword evidence="2 6" id="KW-0472">Membrane</keyword>
<evidence type="ECO:0000256" key="6">
    <source>
        <dbReference type="HAMAP-Rule" id="MF_00922"/>
    </source>
</evidence>
<accession>A0A1G6W0Z7</accession>
<evidence type="ECO:0000256" key="5">
    <source>
        <dbReference type="ARBA" id="ARBA00023288"/>
    </source>
</evidence>
<keyword evidence="5" id="KW-0449">Lipoprotein</keyword>
<organism evidence="8 9">
    <name type="scientific">Aquimonas voraii</name>
    <dbReference type="NCBI Taxonomy" id="265719"/>
    <lineage>
        <taxon>Bacteria</taxon>
        <taxon>Pseudomonadati</taxon>
        <taxon>Pseudomonadota</taxon>
        <taxon>Gammaproteobacteria</taxon>
        <taxon>Lysobacterales</taxon>
        <taxon>Lysobacteraceae</taxon>
        <taxon>Aquimonas</taxon>
    </lineage>
</organism>
<comment type="similarity">
    <text evidence="6">Belongs to the BamD family.</text>
</comment>
<dbReference type="InterPro" id="IPR017689">
    <property type="entry name" value="BamD"/>
</dbReference>
<dbReference type="InterPro" id="IPR039565">
    <property type="entry name" value="BamD-like"/>
</dbReference>
<comment type="subunit">
    <text evidence="6">Part of the Bam complex.</text>
</comment>
<sequence>MTLTAGLPRLLLLSLLVLLLAACGRFGKDDPLETLPVEGLYAEAKNSLERGNLPKAERYYKRLIARFPFGPYTEQSQLELAYVYYRNRQSEEATSAVGRFIRTYPTHPSIEYAYYLRGLINFDRERSVFSRIGGLDMTRRDQGAPRQAFNDFAELIQRYPNGRYAADARQRMIFLRNQLARYEINVATYYLKRRAYVGAINRAQFILENYPQSEFTGDAVAVLAESYRQLGQTTLEADARRVLELNHPNHAYFQGGWPREQAKWKQLIPFMGETRG</sequence>
<keyword evidence="9" id="KW-1185">Reference proteome</keyword>
<dbReference type="GO" id="GO:0051205">
    <property type="term" value="P:protein insertion into membrane"/>
    <property type="evidence" value="ECO:0007669"/>
    <property type="project" value="UniProtKB-UniRule"/>
</dbReference>
<evidence type="ECO:0000313" key="8">
    <source>
        <dbReference type="EMBL" id="SDD59562.1"/>
    </source>
</evidence>
<dbReference type="InterPro" id="IPR011990">
    <property type="entry name" value="TPR-like_helical_dom_sf"/>
</dbReference>
<evidence type="ECO:0000256" key="3">
    <source>
        <dbReference type="ARBA" id="ARBA00023139"/>
    </source>
</evidence>
<dbReference type="PANTHER" id="PTHR37423:SF1">
    <property type="entry name" value="OUTER MEMBRANE PROTEIN ASSEMBLY FACTOR BAMD"/>
    <property type="match status" value="1"/>
</dbReference>
<dbReference type="NCBIfam" id="TIGR03302">
    <property type="entry name" value="OM_YfiO"/>
    <property type="match status" value="1"/>
</dbReference>
<evidence type="ECO:0000259" key="7">
    <source>
        <dbReference type="Pfam" id="PF13525"/>
    </source>
</evidence>
<dbReference type="AlphaFoldDB" id="A0A1G6W0Z7"/>
<dbReference type="GO" id="GO:1990063">
    <property type="term" value="C:Bam protein complex"/>
    <property type="evidence" value="ECO:0007669"/>
    <property type="project" value="TreeGrafter"/>
</dbReference>
<dbReference type="PANTHER" id="PTHR37423">
    <property type="entry name" value="SOLUBLE LYTIC MUREIN TRANSGLYCOSYLASE-RELATED"/>
    <property type="match status" value="1"/>
</dbReference>
<reference evidence="8 9" key="1">
    <citation type="submission" date="2016-10" db="EMBL/GenBank/DDBJ databases">
        <authorList>
            <person name="de Groot N.N."/>
        </authorList>
    </citation>
    <scope>NUCLEOTIDE SEQUENCE [LARGE SCALE GENOMIC DNA]</scope>
    <source>
        <strain evidence="8 9">DSM 16957</strain>
    </source>
</reference>
<evidence type="ECO:0000256" key="1">
    <source>
        <dbReference type="ARBA" id="ARBA00022729"/>
    </source>
</evidence>
<dbReference type="Gene3D" id="1.25.40.10">
    <property type="entry name" value="Tetratricopeptide repeat domain"/>
    <property type="match status" value="1"/>
</dbReference>
<dbReference type="SUPFAM" id="SSF48452">
    <property type="entry name" value="TPR-like"/>
    <property type="match status" value="1"/>
</dbReference>
<gene>
    <name evidence="6" type="primary">bamD</name>
    <name evidence="8" type="ORF">SAMN04488509_10468</name>
</gene>
<dbReference type="Proteomes" id="UP000199603">
    <property type="component" value="Unassembled WGS sequence"/>
</dbReference>
<name>A0A1G6W0Z7_9GAMM</name>
<evidence type="ECO:0000313" key="9">
    <source>
        <dbReference type="Proteomes" id="UP000199603"/>
    </source>
</evidence>
<feature type="domain" description="Outer membrane lipoprotein BamD-like" evidence="7">
    <location>
        <begin position="38"/>
        <end position="238"/>
    </location>
</feature>
<keyword evidence="1 6" id="KW-0732">Signal</keyword>
<evidence type="ECO:0000256" key="4">
    <source>
        <dbReference type="ARBA" id="ARBA00023237"/>
    </source>
</evidence>
<dbReference type="RefSeq" id="WP_091241685.1">
    <property type="nucleotide sequence ID" value="NZ_FNAG01000004.1"/>
</dbReference>
<dbReference type="HAMAP" id="MF_00922">
    <property type="entry name" value="OM_assembly_BamD"/>
    <property type="match status" value="1"/>
</dbReference>
<dbReference type="Pfam" id="PF13525">
    <property type="entry name" value="YfiO"/>
    <property type="match status" value="1"/>
</dbReference>
<comment type="function">
    <text evidence="6">Part of the outer membrane protein assembly complex, which is involved in assembly and insertion of beta-barrel proteins into the outer membrane.</text>
</comment>